<keyword evidence="1" id="KW-0489">Methyltransferase</keyword>
<keyword evidence="1" id="KW-0808">Transferase</keyword>
<evidence type="ECO:0000313" key="2">
    <source>
        <dbReference type="Proteomes" id="UP001302477"/>
    </source>
</evidence>
<dbReference type="GO" id="GO:0008168">
    <property type="term" value="F:methyltransferase activity"/>
    <property type="evidence" value="ECO:0007669"/>
    <property type="project" value="UniProtKB-KW"/>
</dbReference>
<dbReference type="GO" id="GO:0032259">
    <property type="term" value="P:methylation"/>
    <property type="evidence" value="ECO:0007669"/>
    <property type="project" value="UniProtKB-KW"/>
</dbReference>
<keyword evidence="2" id="KW-1185">Reference proteome</keyword>
<dbReference type="EMBL" id="CP137555">
    <property type="protein sequence ID" value="WOX06843.1"/>
    <property type="molecule type" value="Genomic_DNA"/>
</dbReference>
<gene>
    <name evidence="1" type="ORF">R5R33_06850</name>
</gene>
<dbReference type="KEGG" id="mpaf:R5R33_06850"/>
<protein>
    <submittedName>
        <fullName evidence="1">Class I SAM-dependent methyltransferase</fullName>
        <ecNumber evidence="1">2.1.1.-</ecNumber>
    </submittedName>
</protein>
<dbReference type="Gene3D" id="3.40.50.150">
    <property type="entry name" value="Vaccinia Virus protein VP39"/>
    <property type="match status" value="1"/>
</dbReference>
<dbReference type="EC" id="2.1.1.-" evidence="1"/>
<dbReference type="Proteomes" id="UP001302477">
    <property type="component" value="Chromosome"/>
</dbReference>
<dbReference type="RefSeq" id="WP_318955278.1">
    <property type="nucleotide sequence ID" value="NZ_CP137555.1"/>
</dbReference>
<sequence>MQHRSFGLAALTTEMVKSGDRILDLGPLSSGTTQAFLRLNCQCHIEDLVEYLSENQNCGDPLKALEEHLLPKPANLKFDVILCWDLLNFLDLDVIQHLIRLLQPHLKQGTILHTMRYTGRQQPHKPRRFRLLENFCFEYVDDPSYPEVASKGHSTVTLLKCMDRFSLFNSLMKREGMDQNVTEHFLEYESVTSRNQVRSGGASDVSAYFRNVREDERIAMPGVEKAMSCINTLTTSPTVLECGRKNGRNIDALKKKVGSLYVEDLHASMAWQKKLHGDESGFSASIFSMDPGARLDGVFLWDLLNFYSPQQIQQLGELLGARMTPGAALHFVVYKSAQIPERPATFEVLDDGQVAVTGIAAGKCSRSLSSTAELMRLLPGYRLHNHQIGRLPSGDSYQEFVLQYKP</sequence>
<proteinExistence type="predicted"/>
<name>A0AAU0N2Y6_9GAMM</name>
<dbReference type="CDD" id="cd02440">
    <property type="entry name" value="AdoMet_MTases"/>
    <property type="match status" value="1"/>
</dbReference>
<reference evidence="1 2" key="1">
    <citation type="submission" date="2023-10" db="EMBL/GenBank/DDBJ databases">
        <title>Description of Microbulbifer bruguierae sp. nov., isolated from the sediments of mangrove plant Bruguiera sexangula and comparative genomic analyses of the genus Microbulbifer.</title>
        <authorList>
            <person name="Long M."/>
        </authorList>
    </citation>
    <scope>NUCLEOTIDE SEQUENCE [LARGE SCALE GENOMIC DNA]</scope>
    <source>
        <strain evidence="1 2">SPO729</strain>
    </source>
</reference>
<organism evidence="1 2">
    <name type="scientific">Microbulbifer pacificus</name>
    <dbReference type="NCBI Taxonomy" id="407164"/>
    <lineage>
        <taxon>Bacteria</taxon>
        <taxon>Pseudomonadati</taxon>
        <taxon>Pseudomonadota</taxon>
        <taxon>Gammaproteobacteria</taxon>
        <taxon>Cellvibrionales</taxon>
        <taxon>Microbulbiferaceae</taxon>
        <taxon>Microbulbifer</taxon>
    </lineage>
</organism>
<dbReference type="SUPFAM" id="SSF53335">
    <property type="entry name" value="S-adenosyl-L-methionine-dependent methyltransferases"/>
    <property type="match status" value="1"/>
</dbReference>
<evidence type="ECO:0000313" key="1">
    <source>
        <dbReference type="EMBL" id="WOX06843.1"/>
    </source>
</evidence>
<dbReference type="AlphaFoldDB" id="A0AAU0N2Y6"/>
<accession>A0AAU0N2Y6</accession>
<dbReference type="InterPro" id="IPR029063">
    <property type="entry name" value="SAM-dependent_MTases_sf"/>
</dbReference>